<evidence type="ECO:0000313" key="1">
    <source>
        <dbReference type="EMBL" id="KAL3614480.1"/>
    </source>
</evidence>
<sequence>MQRMISHFSLAPPFNCRPSSDREVFSSLRCVGCDFNIHSCFPYRAAIWTHQRCMLTAEVKKGLSDVLVELVERHRKARASVTNECRLCIVDNNTKGGGTIDLEPCLTHSSTMEPTLAPVAVERTMTTRATASVFIL</sequence>
<dbReference type="EMBL" id="JAVIJP010000105">
    <property type="protein sequence ID" value="KAL3614480.1"/>
    <property type="molecule type" value="Genomic_DNA"/>
</dbReference>
<reference evidence="2" key="1">
    <citation type="journal article" date="2024" name="IScience">
        <title>Strigolactones Initiate the Formation of Haustorium-like Structures in Castilleja.</title>
        <authorList>
            <person name="Buerger M."/>
            <person name="Peterson D."/>
            <person name="Chory J."/>
        </authorList>
    </citation>
    <scope>NUCLEOTIDE SEQUENCE [LARGE SCALE GENOMIC DNA]</scope>
</reference>
<dbReference type="AlphaFoldDB" id="A0ABD3BAT3"/>
<dbReference type="Gene3D" id="1.10.240.10">
    <property type="entry name" value="Tyrosyl-Transfer RNA Synthetase"/>
    <property type="match status" value="1"/>
</dbReference>
<name>A0ABD3BAT3_9LAMI</name>
<organism evidence="1 2">
    <name type="scientific">Castilleja foliolosa</name>
    <dbReference type="NCBI Taxonomy" id="1961234"/>
    <lineage>
        <taxon>Eukaryota</taxon>
        <taxon>Viridiplantae</taxon>
        <taxon>Streptophyta</taxon>
        <taxon>Embryophyta</taxon>
        <taxon>Tracheophyta</taxon>
        <taxon>Spermatophyta</taxon>
        <taxon>Magnoliopsida</taxon>
        <taxon>eudicotyledons</taxon>
        <taxon>Gunneridae</taxon>
        <taxon>Pentapetalae</taxon>
        <taxon>asterids</taxon>
        <taxon>lamiids</taxon>
        <taxon>Lamiales</taxon>
        <taxon>Orobanchaceae</taxon>
        <taxon>Pedicularideae</taxon>
        <taxon>Castillejinae</taxon>
        <taxon>Castilleja</taxon>
    </lineage>
</organism>
<evidence type="ECO:0000313" key="2">
    <source>
        <dbReference type="Proteomes" id="UP001632038"/>
    </source>
</evidence>
<keyword evidence="2" id="KW-1185">Reference proteome</keyword>
<proteinExistence type="predicted"/>
<protein>
    <submittedName>
        <fullName evidence="1">Uncharacterized protein</fullName>
    </submittedName>
</protein>
<dbReference type="Proteomes" id="UP001632038">
    <property type="component" value="Unassembled WGS sequence"/>
</dbReference>
<comment type="caution">
    <text evidence="1">The sequence shown here is derived from an EMBL/GenBank/DDBJ whole genome shotgun (WGS) entry which is preliminary data.</text>
</comment>
<gene>
    <name evidence="1" type="ORF">CASFOL_041566</name>
</gene>
<accession>A0ABD3BAT3</accession>